<evidence type="ECO:0000259" key="4">
    <source>
        <dbReference type="PROSITE" id="PS50102"/>
    </source>
</evidence>
<dbReference type="AlphaFoldDB" id="A0ABD3DTC9"/>
<dbReference type="Pfam" id="PF00076">
    <property type="entry name" value="RRM_1"/>
    <property type="match status" value="1"/>
</dbReference>
<keyword evidence="1 2" id="KW-0694">RNA-binding</keyword>
<reference evidence="6" key="1">
    <citation type="journal article" date="2024" name="IScience">
        <title>Strigolactones Initiate the Formation of Haustorium-like Structures in Castilleja.</title>
        <authorList>
            <person name="Buerger M."/>
            <person name="Peterson D."/>
            <person name="Chory J."/>
        </authorList>
    </citation>
    <scope>NUCLEOTIDE SEQUENCE [LARGE SCALE GENOMIC DNA]</scope>
</reference>
<evidence type="ECO:0000256" key="1">
    <source>
        <dbReference type="ARBA" id="ARBA00022884"/>
    </source>
</evidence>
<dbReference type="SUPFAM" id="SSF54928">
    <property type="entry name" value="RNA-binding domain, RBD"/>
    <property type="match status" value="1"/>
</dbReference>
<dbReference type="GO" id="GO:0003723">
    <property type="term" value="F:RNA binding"/>
    <property type="evidence" value="ECO:0007669"/>
    <property type="project" value="UniProtKB-UniRule"/>
</dbReference>
<evidence type="ECO:0000256" key="3">
    <source>
        <dbReference type="SAM" id="MobiDB-lite"/>
    </source>
</evidence>
<dbReference type="Gene3D" id="3.30.70.330">
    <property type="match status" value="1"/>
</dbReference>
<feature type="region of interest" description="Disordered" evidence="3">
    <location>
        <begin position="1"/>
        <end position="101"/>
    </location>
</feature>
<sequence length="665" mass="72927">MHPQMSTKPPSTAPPPRRNYTNPAGKLTPSSSHPTPITPTSSGSAAAVIPTPTTVIPSNLETSQNTVPPNHAVTGKPPETPSHAATFLPQSSEKARVTSPGLLKPDVGKINVHNKSVEPEEKVLVNFGPGNFIHEGGEGVVMSGNGKGKKKIVKKIVKVVRKVIVKKRVPKRVLMSGSENQGVMEINKSSNLDNDVIEKSSFLNEVNVGSQIVDEVMEKSDLVNDGFFEKSNLVDGVSEKKGLVDEVAEKSDLVNDGFVEKLNLVDGMSEKNSLVCEVMEKSDLVNDVFFEKTNLVDGVSEKSSLVDEVIEKSDLVNDGFVEKTNLADGVSEKDSLVDDKVACEKSNDISGFEFMEAKVLKLDSCARGSELVESKSNVADQSNKAREKKGKYTAENCKTGYGGILENDRVESRQQNEIFIGGLDKGTNEYDVRKVFEEAGKIVEVRLAQSNNTGIDKCFAFVSFATAADANNALQKYSQVVICGKLCNASIAKTCKRRNKQVNRLPNRASKQMKKDYSQPSQGSIKLNEPRNIDTSSFTNNRFVDSFRQQAPANYIPPPNNIGPAIPDHRYPLLGTKRPFSHLGHDPFYAEPNMLPPWHFGNSHPRPGPSVSSNGFNMAPFPYYHQQRPSFTPGPPVDGWNMHTGRFQRNEQAPHYGNYPSYPRN</sequence>
<proteinExistence type="predicted"/>
<dbReference type="Proteomes" id="UP001632038">
    <property type="component" value="Unassembled WGS sequence"/>
</dbReference>
<feature type="region of interest" description="Disordered" evidence="3">
    <location>
        <begin position="508"/>
        <end position="532"/>
    </location>
</feature>
<dbReference type="InterPro" id="IPR035979">
    <property type="entry name" value="RBD_domain_sf"/>
</dbReference>
<feature type="domain" description="RRM" evidence="4">
    <location>
        <begin position="416"/>
        <end position="494"/>
    </location>
</feature>
<dbReference type="PANTHER" id="PTHR21245">
    <property type="entry name" value="HETEROGENEOUS NUCLEAR RIBONUCLEOPROTEIN"/>
    <property type="match status" value="1"/>
</dbReference>
<dbReference type="SMART" id="SM00360">
    <property type="entry name" value="RRM"/>
    <property type="match status" value="1"/>
</dbReference>
<evidence type="ECO:0000313" key="5">
    <source>
        <dbReference type="EMBL" id="KAL3644124.1"/>
    </source>
</evidence>
<gene>
    <name evidence="5" type="ORF">CASFOL_012056</name>
</gene>
<protein>
    <recommendedName>
        <fullName evidence="4">RRM domain-containing protein</fullName>
    </recommendedName>
</protein>
<feature type="compositionally biased region" description="Polar residues" evidence="3">
    <location>
        <begin position="1"/>
        <end position="10"/>
    </location>
</feature>
<dbReference type="CDD" id="cd00590">
    <property type="entry name" value="RRM_SF"/>
    <property type="match status" value="1"/>
</dbReference>
<dbReference type="InterPro" id="IPR000504">
    <property type="entry name" value="RRM_dom"/>
</dbReference>
<evidence type="ECO:0000256" key="2">
    <source>
        <dbReference type="PROSITE-ProRule" id="PRU00176"/>
    </source>
</evidence>
<comment type="caution">
    <text evidence="5">The sequence shown here is derived from an EMBL/GenBank/DDBJ whole genome shotgun (WGS) entry which is preliminary data.</text>
</comment>
<dbReference type="InterPro" id="IPR012677">
    <property type="entry name" value="Nucleotide-bd_a/b_plait_sf"/>
</dbReference>
<feature type="compositionally biased region" description="Polar residues" evidence="3">
    <location>
        <begin position="51"/>
        <end position="68"/>
    </location>
</feature>
<dbReference type="EMBL" id="JAVIJP010000015">
    <property type="protein sequence ID" value="KAL3644124.1"/>
    <property type="molecule type" value="Genomic_DNA"/>
</dbReference>
<feature type="region of interest" description="Disordered" evidence="3">
    <location>
        <begin position="627"/>
        <end position="665"/>
    </location>
</feature>
<feature type="compositionally biased region" description="Low complexity" evidence="3">
    <location>
        <begin position="28"/>
        <end position="44"/>
    </location>
</feature>
<name>A0ABD3DTC9_9LAMI</name>
<accession>A0ABD3DTC9</accession>
<evidence type="ECO:0000313" key="6">
    <source>
        <dbReference type="Proteomes" id="UP001632038"/>
    </source>
</evidence>
<organism evidence="5 6">
    <name type="scientific">Castilleja foliolosa</name>
    <dbReference type="NCBI Taxonomy" id="1961234"/>
    <lineage>
        <taxon>Eukaryota</taxon>
        <taxon>Viridiplantae</taxon>
        <taxon>Streptophyta</taxon>
        <taxon>Embryophyta</taxon>
        <taxon>Tracheophyta</taxon>
        <taxon>Spermatophyta</taxon>
        <taxon>Magnoliopsida</taxon>
        <taxon>eudicotyledons</taxon>
        <taxon>Gunneridae</taxon>
        <taxon>Pentapetalae</taxon>
        <taxon>asterids</taxon>
        <taxon>lamiids</taxon>
        <taxon>Lamiales</taxon>
        <taxon>Orobanchaceae</taxon>
        <taxon>Pedicularideae</taxon>
        <taxon>Castillejinae</taxon>
        <taxon>Castilleja</taxon>
    </lineage>
</organism>
<dbReference type="PROSITE" id="PS50102">
    <property type="entry name" value="RRM"/>
    <property type="match status" value="1"/>
</dbReference>
<keyword evidence="6" id="KW-1185">Reference proteome</keyword>